<dbReference type="AlphaFoldDB" id="A0A7J4XGE8"/>
<proteinExistence type="predicted"/>
<name>A0A7J4XGE8_9BACE</name>
<accession>A0A7J4XGE8</accession>
<evidence type="ECO:0000313" key="1">
    <source>
        <dbReference type="EMBL" id="KAA3761995.1"/>
    </source>
</evidence>
<dbReference type="EMBL" id="VWMK01000016">
    <property type="protein sequence ID" value="KAA3761995.1"/>
    <property type="molecule type" value="Genomic_DNA"/>
</dbReference>
<protein>
    <submittedName>
        <fullName evidence="1">Uncharacterized protein</fullName>
    </submittedName>
</protein>
<evidence type="ECO:0000313" key="2">
    <source>
        <dbReference type="Proteomes" id="UP000422221"/>
    </source>
</evidence>
<reference evidence="1 2" key="1">
    <citation type="journal article" date="2019" name="Nat. Med.">
        <title>A library of human gut bacterial isolates paired with longitudinal multiomics data enables mechanistic microbiome research.</title>
        <authorList>
            <person name="Poyet M."/>
            <person name="Groussin M."/>
            <person name="Gibbons S.M."/>
            <person name="Avila-Pacheco J."/>
            <person name="Jiang X."/>
            <person name="Kearney S.M."/>
            <person name="Perrotta A.R."/>
            <person name="Berdy B."/>
            <person name="Zhao S."/>
            <person name="Lieberman T.D."/>
            <person name="Swanson P.K."/>
            <person name="Smith M."/>
            <person name="Roesemann S."/>
            <person name="Alexander J.E."/>
            <person name="Rich S.A."/>
            <person name="Livny J."/>
            <person name="Vlamakis H."/>
            <person name="Clish C."/>
            <person name="Bullock K."/>
            <person name="Deik A."/>
            <person name="Scott J."/>
            <person name="Pierce K.A."/>
            <person name="Xavier R.J."/>
            <person name="Alm E.J."/>
        </authorList>
    </citation>
    <scope>NUCLEOTIDE SEQUENCE [LARGE SCALE GENOMIC DNA]</scope>
    <source>
        <strain evidence="1 2">BIOML-A10</strain>
    </source>
</reference>
<gene>
    <name evidence="1" type="ORF">F3F73_15630</name>
</gene>
<sequence>MNEKGYLIPYIADGRTLVKVGVNFSQKERNIEHWIIE</sequence>
<comment type="caution">
    <text evidence="1">The sequence shown here is derived from an EMBL/GenBank/DDBJ whole genome shotgun (WGS) entry which is preliminary data.</text>
</comment>
<organism evidence="1 2">
    <name type="scientific">Bacteroides salyersiae</name>
    <dbReference type="NCBI Taxonomy" id="291644"/>
    <lineage>
        <taxon>Bacteria</taxon>
        <taxon>Pseudomonadati</taxon>
        <taxon>Bacteroidota</taxon>
        <taxon>Bacteroidia</taxon>
        <taxon>Bacteroidales</taxon>
        <taxon>Bacteroidaceae</taxon>
        <taxon>Bacteroides</taxon>
    </lineage>
</organism>
<dbReference type="Proteomes" id="UP000422221">
    <property type="component" value="Unassembled WGS sequence"/>
</dbReference>